<evidence type="ECO:0008006" key="3">
    <source>
        <dbReference type="Google" id="ProtNLM"/>
    </source>
</evidence>
<reference evidence="1 2" key="1">
    <citation type="submission" date="2023-03" db="EMBL/GenBank/DDBJ databases">
        <title>Bacillus Genome Sequencing.</title>
        <authorList>
            <person name="Dunlap C."/>
        </authorList>
    </citation>
    <scope>NUCLEOTIDE SEQUENCE [LARGE SCALE GENOMIC DNA]</scope>
    <source>
        <strain evidence="1 2">B-4107</strain>
    </source>
</reference>
<evidence type="ECO:0000313" key="1">
    <source>
        <dbReference type="EMBL" id="MED4126729.1"/>
    </source>
</evidence>
<accession>A0ABU6NG16</accession>
<organism evidence="1 2">
    <name type="scientific">Shouchella miscanthi</name>
    <dbReference type="NCBI Taxonomy" id="2598861"/>
    <lineage>
        <taxon>Bacteria</taxon>
        <taxon>Bacillati</taxon>
        <taxon>Bacillota</taxon>
        <taxon>Bacilli</taxon>
        <taxon>Bacillales</taxon>
        <taxon>Bacillaceae</taxon>
        <taxon>Shouchella</taxon>
    </lineage>
</organism>
<sequence length="444" mass="51991">MILAKENKKIFTEENILSSKQIIEEYLFSNELDLEGRIINVGLVPIILDKSFTRLMQEKLEKLSQINEKVISLFRTEDKVKEFFNLYSEYPQLFNKKIQSNMISISRFDIIITKDYGLKVLENNTCCPGGAFNNSFVKNAWLNTPFKDILHEKNIKQINEGNLFISTLLENYYISNTNIPTVALVNINGIYTNELKTMVKIFKDNFSIDAFVVDIKELRWDKKLNKLYYKENVITLVYNKFSPTMFLEELENHSDYVTAYQSGTISFFNSLDSIFITEDKSSLALLSDPQYHHYFKDDEISLIKEIVPWTRKLIDCKTYTFEGEKSLLIDFAVKNKNELVIKPNNKTRGQGIIFGKNINENAWKEILENRKNKGYVIQQFIELPRIKLPIIDNESTKFTWHDYYYGIESYMFNNKYQFTTSRASTTEIVNIGKEGLRLPCFSLE</sequence>
<keyword evidence="2" id="KW-1185">Reference proteome</keyword>
<dbReference type="SUPFAM" id="SSF56059">
    <property type="entry name" value="Glutathione synthetase ATP-binding domain-like"/>
    <property type="match status" value="1"/>
</dbReference>
<name>A0ABU6NG16_9BACI</name>
<dbReference type="InterPro" id="IPR004344">
    <property type="entry name" value="TTL/TTLL_fam"/>
</dbReference>
<dbReference type="RefSeq" id="WP_328235966.1">
    <property type="nucleotide sequence ID" value="NZ_JAROAS010000001.1"/>
</dbReference>
<evidence type="ECO:0000313" key="2">
    <source>
        <dbReference type="Proteomes" id="UP001341820"/>
    </source>
</evidence>
<proteinExistence type="predicted"/>
<dbReference type="EMBL" id="JAROAS010000001">
    <property type="protein sequence ID" value="MED4126729.1"/>
    <property type="molecule type" value="Genomic_DNA"/>
</dbReference>
<dbReference type="Pfam" id="PF03133">
    <property type="entry name" value="TTL"/>
    <property type="match status" value="1"/>
</dbReference>
<comment type="caution">
    <text evidence="1">The sequence shown here is derived from an EMBL/GenBank/DDBJ whole genome shotgun (WGS) entry which is preliminary data.</text>
</comment>
<gene>
    <name evidence="1" type="ORF">P5F74_01100</name>
</gene>
<dbReference type="Proteomes" id="UP001341820">
    <property type="component" value="Unassembled WGS sequence"/>
</dbReference>
<protein>
    <recommendedName>
        <fullName evidence="3">Glutathionylspermidine synthase pre-ATP-grasp-like domain-containing protein</fullName>
    </recommendedName>
</protein>